<reference evidence="8" key="1">
    <citation type="journal article" date="2020" name="Stud. Mycol.">
        <title>101 Dothideomycetes genomes: A test case for predicting lifestyles and emergence of pathogens.</title>
        <authorList>
            <person name="Haridas S."/>
            <person name="Albert R."/>
            <person name="Binder M."/>
            <person name="Bloem J."/>
            <person name="LaButti K."/>
            <person name="Salamov A."/>
            <person name="Andreopoulos B."/>
            <person name="Baker S."/>
            <person name="Barry K."/>
            <person name="Bills G."/>
            <person name="Bluhm B."/>
            <person name="Cannon C."/>
            <person name="Castanera R."/>
            <person name="Culley D."/>
            <person name="Daum C."/>
            <person name="Ezra D."/>
            <person name="Gonzalez J."/>
            <person name="Henrissat B."/>
            <person name="Kuo A."/>
            <person name="Liang C."/>
            <person name="Lipzen A."/>
            <person name="Lutzoni F."/>
            <person name="Magnuson J."/>
            <person name="Mondo S."/>
            <person name="Nolan M."/>
            <person name="Ohm R."/>
            <person name="Pangilinan J."/>
            <person name="Park H.-J."/>
            <person name="Ramirez L."/>
            <person name="Alfaro M."/>
            <person name="Sun H."/>
            <person name="Tritt A."/>
            <person name="Yoshinaga Y."/>
            <person name="Zwiers L.-H."/>
            <person name="Turgeon B."/>
            <person name="Goodwin S."/>
            <person name="Spatafora J."/>
            <person name="Crous P."/>
            <person name="Grigoriev I."/>
        </authorList>
    </citation>
    <scope>NUCLEOTIDE SEQUENCE [LARGE SCALE GENOMIC DNA]</scope>
    <source>
        <strain evidence="8">CBS 304.66</strain>
    </source>
</reference>
<organism evidence="7 8">
    <name type="scientific">Lojkania enalia</name>
    <dbReference type="NCBI Taxonomy" id="147567"/>
    <lineage>
        <taxon>Eukaryota</taxon>
        <taxon>Fungi</taxon>
        <taxon>Dikarya</taxon>
        <taxon>Ascomycota</taxon>
        <taxon>Pezizomycotina</taxon>
        <taxon>Dothideomycetes</taxon>
        <taxon>Pleosporomycetidae</taxon>
        <taxon>Pleosporales</taxon>
        <taxon>Pleosporales incertae sedis</taxon>
        <taxon>Lojkania</taxon>
    </lineage>
</organism>
<dbReference type="EC" id="2.5.1.60" evidence="6"/>
<keyword evidence="4" id="KW-0677">Repeat</keyword>
<dbReference type="EMBL" id="ML986804">
    <property type="protein sequence ID" value="KAF2257962.1"/>
    <property type="molecule type" value="Genomic_DNA"/>
</dbReference>
<comment type="function">
    <text evidence="6">Catalyzes the transfer of a geranyl-geranyl moiety from geranyl-geranyl pyrophosphate to cysteines occuring in specific C-terminal amino acid sequences.</text>
</comment>
<comment type="catalytic activity">
    <reaction evidence="5 6">
        <text>geranylgeranyl diphosphate + L-cysteinyl-[protein] = S-geranylgeranyl-L-cysteinyl-[protein] + diphosphate</text>
        <dbReference type="Rhea" id="RHEA:21240"/>
        <dbReference type="Rhea" id="RHEA-COMP:10131"/>
        <dbReference type="Rhea" id="RHEA-COMP:11537"/>
        <dbReference type="ChEBI" id="CHEBI:29950"/>
        <dbReference type="ChEBI" id="CHEBI:33019"/>
        <dbReference type="ChEBI" id="CHEBI:57533"/>
        <dbReference type="ChEBI" id="CHEBI:86021"/>
        <dbReference type="EC" id="2.5.1.60"/>
    </reaction>
</comment>
<evidence type="ECO:0000256" key="2">
    <source>
        <dbReference type="ARBA" id="ARBA00022602"/>
    </source>
</evidence>
<comment type="similarity">
    <text evidence="1 6">Belongs to the protein prenyltransferase subunit alpha family.</text>
</comment>
<evidence type="ECO:0000256" key="4">
    <source>
        <dbReference type="ARBA" id="ARBA00022737"/>
    </source>
</evidence>
<evidence type="ECO:0000256" key="5">
    <source>
        <dbReference type="ARBA" id="ARBA00047658"/>
    </source>
</evidence>
<dbReference type="GO" id="GO:0097354">
    <property type="term" value="P:prenylation"/>
    <property type="evidence" value="ECO:0007669"/>
    <property type="project" value="UniProtKB-UniRule"/>
</dbReference>
<evidence type="ECO:0000313" key="7">
    <source>
        <dbReference type="EMBL" id="KAF2257962.1"/>
    </source>
</evidence>
<keyword evidence="2 6" id="KW-0637">Prenyltransferase</keyword>
<evidence type="ECO:0000256" key="6">
    <source>
        <dbReference type="RuleBase" id="RU367120"/>
    </source>
</evidence>
<dbReference type="Pfam" id="PF01239">
    <property type="entry name" value="PPTA"/>
    <property type="match status" value="5"/>
</dbReference>
<sequence>MASHGVLRGLGAGVRSEEARQKELQQIAAYNDLVELVNTKVAERQYTIEVLDLITKLLNENPEYYTIWNHRRRALRYLFAAPDPKDSSPGPSKRHAQDLVESDLRLTFLLLRKFPKCYWIWNHRNWILRIAESFVQTAEARKLWSEELQLIGKMLHADSRNFHAWSYRRFVVAQLERLQAPATSEPPSREARQSLTESEFEYTTKMIKTNLSNFSAWHNRSELIPRLLAEREAGSVARRKMLDDELALICTAINTDPFDQSIWYYHQYLMSTLSLDCPPQDRIVHDLSNHDRQKYYAHEMEYIREILEDEEDCKWVYEALLHCAGCYLEVEGGTQAFTTRDMRYWLDQLKRLDPLRKGRWDDLGRSLKL</sequence>
<proteinExistence type="inferred from homology"/>
<gene>
    <name evidence="7" type="ORF">CC78DRAFT_527065</name>
</gene>
<dbReference type="GO" id="GO:0004663">
    <property type="term" value="F:Rab geranylgeranyltransferase activity"/>
    <property type="evidence" value="ECO:0007669"/>
    <property type="project" value="UniProtKB-UniRule"/>
</dbReference>
<dbReference type="GO" id="GO:0005968">
    <property type="term" value="C:Rab-protein geranylgeranyltransferase complex"/>
    <property type="evidence" value="ECO:0007669"/>
    <property type="project" value="TreeGrafter"/>
</dbReference>
<dbReference type="AlphaFoldDB" id="A0A9P4JVZ2"/>
<dbReference type="Proteomes" id="UP000800093">
    <property type="component" value="Unassembled WGS sequence"/>
</dbReference>
<keyword evidence="8" id="KW-1185">Reference proteome</keyword>
<comment type="caution">
    <text evidence="7">The sequence shown here is derived from an EMBL/GenBank/DDBJ whole genome shotgun (WGS) entry which is preliminary data.</text>
</comment>
<dbReference type="OrthoDB" id="1658at2759"/>
<dbReference type="SUPFAM" id="SSF48439">
    <property type="entry name" value="Protein prenylyltransferase"/>
    <property type="match status" value="1"/>
</dbReference>
<dbReference type="InterPro" id="IPR002088">
    <property type="entry name" value="Prenyl_trans_a"/>
</dbReference>
<evidence type="ECO:0000313" key="8">
    <source>
        <dbReference type="Proteomes" id="UP000800093"/>
    </source>
</evidence>
<dbReference type="Gene3D" id="1.25.40.120">
    <property type="entry name" value="Protein prenylyltransferase"/>
    <property type="match status" value="1"/>
</dbReference>
<name>A0A9P4JVZ2_9PLEO</name>
<dbReference type="PANTHER" id="PTHR11129:SF2">
    <property type="entry name" value="GERANYLGERANYL TRANSFERASE TYPE-2 SUBUNIT ALPHA"/>
    <property type="match status" value="1"/>
</dbReference>
<accession>A0A9P4JVZ2</accession>
<dbReference type="PROSITE" id="PS51147">
    <property type="entry name" value="PFTA"/>
    <property type="match status" value="5"/>
</dbReference>
<evidence type="ECO:0000256" key="3">
    <source>
        <dbReference type="ARBA" id="ARBA00022679"/>
    </source>
</evidence>
<protein>
    <recommendedName>
        <fullName evidence="6">Geranylgeranyl transferase type-2 subunit alpha</fullName>
        <ecNumber evidence="6">2.5.1.60</ecNumber>
    </recommendedName>
    <alternativeName>
        <fullName evidence="6">Geranylgeranyl transferase type II subunit alpha</fullName>
    </alternativeName>
</protein>
<evidence type="ECO:0000256" key="1">
    <source>
        <dbReference type="ARBA" id="ARBA00006734"/>
    </source>
</evidence>
<dbReference type="PANTHER" id="PTHR11129">
    <property type="entry name" value="PROTEIN FARNESYLTRANSFERASE ALPHA SUBUNIT/RAB GERANYLGERANYL TRANSFERASE ALPHA SUBUNIT"/>
    <property type="match status" value="1"/>
</dbReference>
<keyword evidence="3 6" id="KW-0808">Transferase</keyword>